<dbReference type="VEuPathDB" id="FungiDB:TAPDE_002413"/>
<proteinExistence type="predicted"/>
<protein>
    <submittedName>
        <fullName evidence="1">Uncharacterized protein</fullName>
    </submittedName>
</protein>
<dbReference type="Proteomes" id="UP000013776">
    <property type="component" value="Unassembled WGS sequence"/>
</dbReference>
<accession>R4X9I3</accession>
<sequence>MMGNETLEQAGSRNLQSLLVNPNDGLAMHNMIKFFTASVKERPESCVTISSSLDRAGRSLCAAAMQSQALISATSDQDKLRYGTASIKRINHIYTQGYDGKEDVGYWKHNILHPERQLDLVLQAYISLLETSPASVHDYSQTLIVDFKNIWRAQHSHRLRSIYDVLKAGGPNTQGKANLLLEEVMELKKSLP</sequence>
<dbReference type="EMBL" id="CAHR02000084">
    <property type="protein sequence ID" value="CCG82416.1"/>
    <property type="molecule type" value="Genomic_DNA"/>
</dbReference>
<organism evidence="1 2">
    <name type="scientific">Taphrina deformans (strain PYCC 5710 / ATCC 11124 / CBS 356.35 / IMI 108563 / JCM 9778 / NBRC 8474)</name>
    <name type="common">Peach leaf curl fungus</name>
    <name type="synonym">Lalaria deformans</name>
    <dbReference type="NCBI Taxonomy" id="1097556"/>
    <lineage>
        <taxon>Eukaryota</taxon>
        <taxon>Fungi</taxon>
        <taxon>Dikarya</taxon>
        <taxon>Ascomycota</taxon>
        <taxon>Taphrinomycotina</taxon>
        <taxon>Taphrinomycetes</taxon>
        <taxon>Taphrinales</taxon>
        <taxon>Taphrinaceae</taxon>
        <taxon>Taphrina</taxon>
    </lineage>
</organism>
<evidence type="ECO:0000313" key="2">
    <source>
        <dbReference type="Proteomes" id="UP000013776"/>
    </source>
</evidence>
<reference evidence="1 2" key="1">
    <citation type="journal article" date="2013" name="MBio">
        <title>Genome sequencing of the plant pathogen Taphrina deformans, the causal agent of peach leaf curl.</title>
        <authorList>
            <person name="Cisse O.H."/>
            <person name="Almeida J.M.G.C.F."/>
            <person name="Fonseca A."/>
            <person name="Kumar A.A."/>
            <person name="Salojaervi J."/>
            <person name="Overmyer K."/>
            <person name="Hauser P.M."/>
            <person name="Pagni M."/>
        </authorList>
    </citation>
    <scope>NUCLEOTIDE SEQUENCE [LARGE SCALE GENOMIC DNA]</scope>
    <source>
        <strain evidence="2">PYCC 5710 / ATCC 11124 / CBS 356.35 / IMI 108563 / JCM 9778 / NBRC 8474</strain>
    </source>
</reference>
<keyword evidence="2" id="KW-1185">Reference proteome</keyword>
<dbReference type="OrthoDB" id="10388407at2759"/>
<comment type="caution">
    <text evidence="1">The sequence shown here is derived from an EMBL/GenBank/DDBJ whole genome shotgun (WGS) entry which is preliminary data.</text>
</comment>
<gene>
    <name evidence="1" type="ORF">TAPDE_002413</name>
</gene>
<dbReference type="AlphaFoldDB" id="R4X9I3"/>
<evidence type="ECO:0000313" key="1">
    <source>
        <dbReference type="EMBL" id="CCG82416.1"/>
    </source>
</evidence>
<name>R4X9I3_TAPDE</name>